<accession>A0A6J5KH33</accession>
<gene>
    <name evidence="3" type="ORF">UFOVP2_13</name>
</gene>
<sequence>MSKNAAKVAQTKDTNAAEKKLAKAGITKPKHVPKVTPEGEIDTDTNPVVQSGFSAFNQVIPPTTKESKVNGTTTDVGAQIAQAQANKEAAAKAKMEAKAAKNAAAAEKKAAAEAAKLAKKSDSAEAKAAREIKKAEAKAAREAKAAEAKAAGKGYVGSMLALADRVKQGLYVKSATGQLRSTDELAVALDNVPPHNVVALGMAIFAEPNKYAALNVGQQSMNYRNRIRGAIRKGGENAPTLASVVEYVKVHGLDTGPIVVVKAKKAEAEAETV</sequence>
<dbReference type="EMBL" id="LR796138">
    <property type="protein sequence ID" value="CAB4120835.1"/>
    <property type="molecule type" value="Genomic_DNA"/>
</dbReference>
<keyword evidence="1" id="KW-0175">Coiled coil</keyword>
<evidence type="ECO:0000256" key="2">
    <source>
        <dbReference type="SAM" id="MobiDB-lite"/>
    </source>
</evidence>
<evidence type="ECO:0000313" key="3">
    <source>
        <dbReference type="EMBL" id="CAB4120835.1"/>
    </source>
</evidence>
<organism evidence="3">
    <name type="scientific">uncultured Caudovirales phage</name>
    <dbReference type="NCBI Taxonomy" id="2100421"/>
    <lineage>
        <taxon>Viruses</taxon>
        <taxon>Duplodnaviria</taxon>
        <taxon>Heunggongvirae</taxon>
        <taxon>Uroviricota</taxon>
        <taxon>Caudoviricetes</taxon>
        <taxon>Peduoviridae</taxon>
        <taxon>Maltschvirus</taxon>
        <taxon>Maltschvirus maltsch</taxon>
    </lineage>
</organism>
<feature type="coiled-coil region" evidence="1">
    <location>
        <begin position="80"/>
        <end position="149"/>
    </location>
</feature>
<proteinExistence type="predicted"/>
<feature type="region of interest" description="Disordered" evidence="2">
    <location>
        <begin position="1"/>
        <end position="48"/>
    </location>
</feature>
<reference evidence="3" key="1">
    <citation type="submission" date="2020-04" db="EMBL/GenBank/DDBJ databases">
        <authorList>
            <person name="Chiriac C."/>
            <person name="Salcher M."/>
            <person name="Ghai R."/>
            <person name="Kavagutti S V."/>
        </authorList>
    </citation>
    <scope>NUCLEOTIDE SEQUENCE</scope>
</reference>
<protein>
    <submittedName>
        <fullName evidence="3">Uncharacterized protein</fullName>
    </submittedName>
</protein>
<evidence type="ECO:0000256" key="1">
    <source>
        <dbReference type="SAM" id="Coils"/>
    </source>
</evidence>
<name>A0A6J5KH33_9CAUD</name>